<dbReference type="AlphaFoldDB" id="A6K3U9"/>
<protein>
    <submittedName>
        <fullName evidence="1">Similar to phospholipase A2, group XIIB, isoform CRA_a</fullName>
    </submittedName>
</protein>
<evidence type="ECO:0000313" key="1">
    <source>
        <dbReference type="EMBL" id="EDL93073.1"/>
    </source>
</evidence>
<reference evidence="1 2" key="1">
    <citation type="submission" date="2005-09" db="EMBL/GenBank/DDBJ databases">
        <authorList>
            <person name="Mural R.J."/>
            <person name="Li P.W."/>
            <person name="Adams M.D."/>
            <person name="Amanatides P.G."/>
            <person name="Baden-Tillson H."/>
            <person name="Barnstead M."/>
            <person name="Chin S.H."/>
            <person name="Dew I."/>
            <person name="Evans C.A."/>
            <person name="Ferriera S."/>
            <person name="Flanigan M."/>
            <person name="Fosler C."/>
            <person name="Glodek A."/>
            <person name="Gu Z."/>
            <person name="Holt R.A."/>
            <person name="Jennings D."/>
            <person name="Kraft C.L."/>
            <person name="Lu F."/>
            <person name="Nguyen T."/>
            <person name="Nusskern D.R."/>
            <person name="Pfannkoch C.M."/>
            <person name="Sitter C."/>
            <person name="Sutton G.G."/>
            <person name="Venter J.C."/>
            <person name="Wang Z."/>
            <person name="Woodage T."/>
            <person name="Zheng X.H."/>
            <person name="Zhong F."/>
        </authorList>
    </citation>
    <scope>NUCLEOTIDE SEQUENCE [LARGE SCALE GENOMIC DNA]</scope>
    <source>
        <strain>BN</strain>
        <strain evidence="2">Sprague-Dawley</strain>
    </source>
</reference>
<proteinExistence type="predicted"/>
<dbReference type="Proteomes" id="UP000234681">
    <property type="component" value="Chromosome 20"/>
</dbReference>
<gene>
    <name evidence="1" type="primary">LOC367415</name>
    <name evidence="1" type="ORF">rCG_21948</name>
</gene>
<name>A6K3U9_RAT</name>
<evidence type="ECO:0000313" key="2">
    <source>
        <dbReference type="Proteomes" id="UP000234681"/>
    </source>
</evidence>
<accession>A6K3U9</accession>
<sequence>MKMRRLFQARRHIGAVSETVVWYKSCPFFQPFRGHELEKGNSRPCPLRKVKKKTHRV</sequence>
<organism evidence="1 2">
    <name type="scientific">Rattus norvegicus</name>
    <name type="common">Rat</name>
    <dbReference type="NCBI Taxonomy" id="10116"/>
    <lineage>
        <taxon>Eukaryota</taxon>
        <taxon>Metazoa</taxon>
        <taxon>Chordata</taxon>
        <taxon>Craniata</taxon>
        <taxon>Vertebrata</taxon>
        <taxon>Euteleostomi</taxon>
        <taxon>Mammalia</taxon>
        <taxon>Eutheria</taxon>
        <taxon>Euarchontoglires</taxon>
        <taxon>Glires</taxon>
        <taxon>Rodentia</taxon>
        <taxon>Myomorpha</taxon>
        <taxon>Muroidea</taxon>
        <taxon>Muridae</taxon>
        <taxon>Murinae</taxon>
        <taxon>Rattus</taxon>
    </lineage>
</organism>
<dbReference type="EMBL" id="CH474016">
    <property type="protein sequence ID" value="EDL93073.1"/>
    <property type="molecule type" value="Genomic_DNA"/>
</dbReference>